<dbReference type="InterPro" id="IPR015418">
    <property type="entry name" value="Eaf6"/>
</dbReference>
<evidence type="ECO:0000256" key="5">
    <source>
        <dbReference type="ARBA" id="ARBA00023054"/>
    </source>
</evidence>
<evidence type="ECO:0000313" key="9">
    <source>
        <dbReference type="EMBL" id="GMF64858.1"/>
    </source>
</evidence>
<reference evidence="9" key="1">
    <citation type="submission" date="2023-04" db="EMBL/GenBank/DDBJ databases">
        <title>Phytophthora lilii NBRC 32176.</title>
        <authorList>
            <person name="Ichikawa N."/>
            <person name="Sato H."/>
            <person name="Tonouchi N."/>
        </authorList>
    </citation>
    <scope>NUCLEOTIDE SEQUENCE</scope>
    <source>
        <strain evidence="9">NBRC 32176</strain>
    </source>
</reference>
<keyword evidence="5" id="KW-0175">Coiled coil</keyword>
<keyword evidence="7" id="KW-0539">Nucleus</keyword>
<dbReference type="GO" id="GO:0005634">
    <property type="term" value="C:nucleus"/>
    <property type="evidence" value="ECO:0007669"/>
    <property type="project" value="UniProtKB-SubCell"/>
</dbReference>
<feature type="region of interest" description="Disordered" evidence="8">
    <location>
        <begin position="144"/>
        <end position="229"/>
    </location>
</feature>
<protein>
    <submittedName>
        <fullName evidence="9">Unnamed protein product</fullName>
    </submittedName>
</protein>
<comment type="subcellular location">
    <subcellularLocation>
        <location evidence="1">Nucleus</location>
    </subcellularLocation>
</comment>
<keyword evidence="10" id="KW-1185">Reference proteome</keyword>
<dbReference type="GO" id="GO:0006325">
    <property type="term" value="P:chromatin organization"/>
    <property type="evidence" value="ECO:0007669"/>
    <property type="project" value="UniProtKB-KW"/>
</dbReference>
<gene>
    <name evidence="9" type="ORF">Plil01_001761300</name>
</gene>
<keyword evidence="6" id="KW-0804">Transcription</keyword>
<organism evidence="9 10">
    <name type="scientific">Phytophthora lilii</name>
    <dbReference type="NCBI Taxonomy" id="2077276"/>
    <lineage>
        <taxon>Eukaryota</taxon>
        <taxon>Sar</taxon>
        <taxon>Stramenopiles</taxon>
        <taxon>Oomycota</taxon>
        <taxon>Peronosporomycetes</taxon>
        <taxon>Peronosporales</taxon>
        <taxon>Peronosporaceae</taxon>
        <taxon>Phytophthora</taxon>
    </lineage>
</organism>
<accession>A0A9W6YI79</accession>
<comment type="similarity">
    <text evidence="2">Belongs to the EAF6 family.</text>
</comment>
<feature type="compositionally biased region" description="Polar residues" evidence="8">
    <location>
        <begin position="172"/>
        <end position="181"/>
    </location>
</feature>
<dbReference type="PANTHER" id="PTHR13476">
    <property type="entry name" value="CHROMATIN MODIFICATION-RELATED PROTEIN MEAF6"/>
    <property type="match status" value="1"/>
</dbReference>
<dbReference type="Pfam" id="PF09340">
    <property type="entry name" value="NuA4"/>
    <property type="match status" value="1"/>
</dbReference>
<evidence type="ECO:0000256" key="7">
    <source>
        <dbReference type="ARBA" id="ARBA00023242"/>
    </source>
</evidence>
<evidence type="ECO:0000256" key="2">
    <source>
        <dbReference type="ARBA" id="ARBA00010916"/>
    </source>
</evidence>
<name>A0A9W6YI79_9STRA</name>
<evidence type="ECO:0000256" key="6">
    <source>
        <dbReference type="ARBA" id="ARBA00023163"/>
    </source>
</evidence>
<comment type="caution">
    <text evidence="9">The sequence shown here is derived from an EMBL/GenBank/DDBJ whole genome shotgun (WGS) entry which is preliminary data.</text>
</comment>
<dbReference type="Proteomes" id="UP001165083">
    <property type="component" value="Unassembled WGS sequence"/>
</dbReference>
<evidence type="ECO:0000256" key="3">
    <source>
        <dbReference type="ARBA" id="ARBA00022853"/>
    </source>
</evidence>
<feature type="compositionally biased region" description="Low complexity" evidence="8">
    <location>
        <begin position="209"/>
        <end position="222"/>
    </location>
</feature>
<evidence type="ECO:0000256" key="4">
    <source>
        <dbReference type="ARBA" id="ARBA00023015"/>
    </source>
</evidence>
<proteinExistence type="inferred from homology"/>
<dbReference type="AlphaFoldDB" id="A0A9W6YI79"/>
<evidence type="ECO:0000313" key="10">
    <source>
        <dbReference type="Proteomes" id="UP001165083"/>
    </source>
</evidence>
<dbReference type="EMBL" id="BSXW01012435">
    <property type="protein sequence ID" value="GMF64858.1"/>
    <property type="molecule type" value="Genomic_DNA"/>
</dbReference>
<keyword evidence="4" id="KW-0805">Transcription regulation</keyword>
<keyword evidence="3" id="KW-0156">Chromatin regulator</keyword>
<sequence>METGAVSEEMLALYEAQRRAHETVLTLQAQIEEEEAVYLEETPHGNIIRGWDGFIDSKQPRKDANPKKIKPYSESEHLFSNCCFYASMAGEPSFDQVDIYDTAKDETSSRRKLTVTLSVGKGAGGASGAVTGVVDSGAAHSTNAAYRGGKGSKIHSVQKTAKTATHPATGKGATTTSYQHSKASKLKKRKREAETGATAKAHESVSGGPQAATTTAAAQPPASDFLDVL</sequence>
<evidence type="ECO:0000256" key="1">
    <source>
        <dbReference type="ARBA" id="ARBA00004123"/>
    </source>
</evidence>
<dbReference type="OrthoDB" id="440324at2759"/>
<dbReference type="GO" id="GO:0000123">
    <property type="term" value="C:histone acetyltransferase complex"/>
    <property type="evidence" value="ECO:0007669"/>
    <property type="project" value="InterPro"/>
</dbReference>
<evidence type="ECO:0000256" key="8">
    <source>
        <dbReference type="SAM" id="MobiDB-lite"/>
    </source>
</evidence>